<keyword evidence="2" id="KW-0472">Membrane</keyword>
<sequence length="437" mass="48150">MAWDGKSSMSQLRSSLKQRKKTVLTAVATLIALIIIITLSTTIGKSSSIKTQSNESPIGSKEGSPVTSPIGSKQGSQVRSPEVNDLEKRRSASKGVLQAEALSVPKSSSCTDPVSCQSKPGGNKADIAQKNSNPQPLAPSPTAKTVSNAGQMKFTDGVFQGWLAENFKWNNSDHWEYSDKSKVPASMFTASGITLNAENSKQPIRSKAGWSGEKILLVEWKRNELTDTNIWLLNTVMDQHFGSKDWPRRGELDIFEMFTQDKVNIPNSSQQGFDGVADRDYGQFTLHMGRDINNPCFCPASPSKTMWFGNKKPMVTSCGAQFPNSPRNTMAIIFLNEKNGQSLQLAYNPGVKKSLSKNGQFIYDIDITSSLTTTKVENNDKYFWGVPANNECVKSAGHDPKTGFPFFESFRLVLEEQLHNANAGFELIDFQVLRRVA</sequence>
<dbReference type="AlphaFoldDB" id="A0A024FZ41"/>
<comment type="caution">
    <text evidence="3">The sequence shown here is derived from an EMBL/GenBank/DDBJ whole genome shotgun (WGS) entry which is preliminary data.</text>
</comment>
<feature type="transmembrane region" description="Helical" evidence="2">
    <location>
        <begin position="21"/>
        <end position="43"/>
    </location>
</feature>
<feature type="region of interest" description="Disordered" evidence="1">
    <location>
        <begin position="46"/>
        <end position="147"/>
    </location>
</feature>
<keyword evidence="2" id="KW-0812">Transmembrane</keyword>
<dbReference type="EMBL" id="CAIX01000002">
    <property type="protein sequence ID" value="CCI39573.1"/>
    <property type="molecule type" value="Genomic_DNA"/>
</dbReference>
<dbReference type="InParanoid" id="A0A024FZ41"/>
<proteinExistence type="predicted"/>
<feature type="compositionally biased region" description="Polar residues" evidence="1">
    <location>
        <begin position="105"/>
        <end position="120"/>
    </location>
</feature>
<reference evidence="3 4" key="1">
    <citation type="submission" date="2012-05" db="EMBL/GenBank/DDBJ databases">
        <title>Recombination and specialization in a pathogen metapopulation.</title>
        <authorList>
            <person name="Gardiner A."/>
            <person name="Kemen E."/>
            <person name="Schultz-Larsen T."/>
            <person name="MacLean D."/>
            <person name="Van Oosterhout C."/>
            <person name="Jones J.D.G."/>
        </authorList>
    </citation>
    <scope>NUCLEOTIDE SEQUENCE [LARGE SCALE GENOMIC DNA]</scope>
    <source>
        <strain evidence="3 4">Ac Nc2</strain>
    </source>
</reference>
<evidence type="ECO:0000256" key="1">
    <source>
        <dbReference type="SAM" id="MobiDB-lite"/>
    </source>
</evidence>
<keyword evidence="2" id="KW-1133">Transmembrane helix</keyword>
<dbReference type="Proteomes" id="UP000053237">
    <property type="component" value="Unassembled WGS sequence"/>
</dbReference>
<evidence type="ECO:0000313" key="3">
    <source>
        <dbReference type="EMBL" id="CCI39573.1"/>
    </source>
</evidence>
<feature type="compositionally biased region" description="Polar residues" evidence="1">
    <location>
        <begin position="65"/>
        <end position="79"/>
    </location>
</feature>
<dbReference type="STRING" id="65357.A0A024FZ41"/>
<evidence type="ECO:0000313" key="4">
    <source>
        <dbReference type="Proteomes" id="UP000053237"/>
    </source>
</evidence>
<accession>A0A024FZ41</accession>
<gene>
    <name evidence="3" type="ORF">BN9_003560</name>
</gene>
<protein>
    <submittedName>
        <fullName evidence="3">Uncharacterized protein</fullName>
    </submittedName>
</protein>
<evidence type="ECO:0000256" key="2">
    <source>
        <dbReference type="SAM" id="Phobius"/>
    </source>
</evidence>
<organism evidence="3 4">
    <name type="scientific">Albugo candida</name>
    <dbReference type="NCBI Taxonomy" id="65357"/>
    <lineage>
        <taxon>Eukaryota</taxon>
        <taxon>Sar</taxon>
        <taxon>Stramenopiles</taxon>
        <taxon>Oomycota</taxon>
        <taxon>Peronosporomycetes</taxon>
        <taxon>Albuginales</taxon>
        <taxon>Albuginaceae</taxon>
        <taxon>Albugo</taxon>
    </lineage>
</organism>
<name>A0A024FZ41_9STRA</name>
<keyword evidence="4" id="KW-1185">Reference proteome</keyword>
<dbReference type="OrthoDB" id="62362at2759"/>